<dbReference type="InterPro" id="IPR044060">
    <property type="entry name" value="Bacterial_rp_domain"/>
</dbReference>
<evidence type="ECO:0000256" key="3">
    <source>
        <dbReference type="ARBA" id="ARBA00023277"/>
    </source>
</evidence>
<dbReference type="Pfam" id="PF18998">
    <property type="entry name" value="Flg_new_2"/>
    <property type="match status" value="4"/>
</dbReference>
<dbReference type="InterPro" id="IPR014756">
    <property type="entry name" value="Ig_E-set"/>
</dbReference>
<feature type="domain" description="Bacterial repeat" evidence="8">
    <location>
        <begin position="279"/>
        <end position="340"/>
    </location>
</feature>
<keyword evidence="1" id="KW-0732">Signal</keyword>
<dbReference type="Gene3D" id="2.60.40.10">
    <property type="entry name" value="Immunoglobulins"/>
    <property type="match status" value="1"/>
</dbReference>
<dbReference type="SUPFAM" id="SSF81296">
    <property type="entry name" value="E set domains"/>
    <property type="match status" value="1"/>
</dbReference>
<feature type="domain" description="Bacterial repeat" evidence="8">
    <location>
        <begin position="117"/>
        <end position="186"/>
    </location>
</feature>
<feature type="region of interest" description="Disordered" evidence="5">
    <location>
        <begin position="26"/>
        <end position="46"/>
    </location>
</feature>
<dbReference type="InterPro" id="IPR005102">
    <property type="entry name" value="Carbo-bd_X2"/>
</dbReference>
<keyword evidence="6" id="KW-0472">Membrane</keyword>
<dbReference type="EMBL" id="QSAT01000019">
    <property type="protein sequence ID" value="RGW74927.1"/>
    <property type="molecule type" value="Genomic_DNA"/>
</dbReference>
<organism evidence="9 10">
    <name type="scientific">Holdemanella biformis</name>
    <dbReference type="NCBI Taxonomy" id="1735"/>
    <lineage>
        <taxon>Bacteria</taxon>
        <taxon>Bacillati</taxon>
        <taxon>Bacillota</taxon>
        <taxon>Erysipelotrichia</taxon>
        <taxon>Erysipelotrichales</taxon>
        <taxon>Erysipelotrichaceae</taxon>
        <taxon>Holdemanella</taxon>
    </lineage>
</organism>
<dbReference type="Proteomes" id="UP000284651">
    <property type="component" value="Unassembled WGS sequence"/>
</dbReference>
<dbReference type="InterPro" id="IPR013783">
    <property type="entry name" value="Ig-like_fold"/>
</dbReference>
<feature type="domain" description="Bacterial repeat" evidence="8">
    <location>
        <begin position="196"/>
        <end position="258"/>
    </location>
</feature>
<evidence type="ECO:0000256" key="6">
    <source>
        <dbReference type="SAM" id="Phobius"/>
    </source>
</evidence>
<evidence type="ECO:0000313" key="10">
    <source>
        <dbReference type="Proteomes" id="UP000284651"/>
    </source>
</evidence>
<evidence type="ECO:0000256" key="5">
    <source>
        <dbReference type="SAM" id="MobiDB-lite"/>
    </source>
</evidence>
<feature type="domain" description="Bacterial repeat" evidence="8">
    <location>
        <begin position="357"/>
        <end position="419"/>
    </location>
</feature>
<protein>
    <recommendedName>
        <fullName evidence="11">Bacterial repeat domain-containing protein</fullName>
    </recommendedName>
</protein>
<evidence type="ECO:0000259" key="7">
    <source>
        <dbReference type="Pfam" id="PF03442"/>
    </source>
</evidence>
<gene>
    <name evidence="9" type="ORF">DWV56_06865</name>
</gene>
<feature type="domain" description="Carbohydrate binding X2" evidence="7">
    <location>
        <begin position="490"/>
        <end position="560"/>
    </location>
</feature>
<reference evidence="9 10" key="1">
    <citation type="submission" date="2018-08" db="EMBL/GenBank/DDBJ databases">
        <title>A genome reference for cultivated species of the human gut microbiota.</title>
        <authorList>
            <person name="Zou Y."/>
            <person name="Xue W."/>
            <person name="Luo G."/>
        </authorList>
    </citation>
    <scope>NUCLEOTIDE SEQUENCE [LARGE SCALE GENOMIC DNA]</scope>
    <source>
        <strain evidence="9 10">AF10-31</strain>
    </source>
</reference>
<sequence>MNLLDGYEWQDGSTDEKTIEWEIREAQQDTPGGLQGVAPSSSSAKDGKITGTTSAMCYKRAFITGDYVHYCDDGETTDLEPGEYVVWYVKKPNYDASPYTHVIVPEYGDTTSKIIVRNGTVNGSDSLIVSKSDVATLVAKTTASYDKEFDKWVVKAGKATIKDVYNPTTTITNVSGPVTVEAVYKDKFYKLNVVNGTGSGSFTQGTVVTIKADAPPAGKVFWKWEVKEGHPYIQNWLEDTTEVIIKQADVKIEAVYKDATPITPPGPAKYALKVDGGIGSGEYGENSEVIIKAYAPELGKEFDKWELVSGDAVIEDVNSVITKVTTKAMAANIRAVYKENSIPAPTLKFDLIVKNGTGSGTYEENEVVSIKADPAPAGEEFDRWIINSGTAVFGNYKSPNTTITIKDSNVKIEALYKKIVPVHTHTYGAWVSDDTNHWHECTDASCSSIKDKKVHVYDNDIDDTCNVCGYKRVLPMPIVTYKFIAGANGSWAKNSGKNLSFKVNGEFSRFTGVKVDGTLIGNDKYTAVSGSTIVTLKKDYLEMLSVGKHTLSVVYTDGECTTEFEIITDTKPIIPEEDKKPGIDTKKQATSRLDKKADIKSEKKKSLNTAYSYNMGQWMALFLMSGLVLVLTVFKKKRN</sequence>
<keyword evidence="3" id="KW-0119">Carbohydrate metabolism</keyword>
<feature type="region of interest" description="Disordered" evidence="5">
    <location>
        <begin position="577"/>
        <end position="597"/>
    </location>
</feature>
<accession>A0A413CTJ9</accession>
<name>A0A413CTJ9_9FIRM</name>
<evidence type="ECO:0000313" key="9">
    <source>
        <dbReference type="EMBL" id="RGW74927.1"/>
    </source>
</evidence>
<keyword evidence="2" id="KW-0136">Cellulose degradation</keyword>
<comment type="caution">
    <text evidence="9">The sequence shown here is derived from an EMBL/GenBank/DDBJ whole genome shotgun (WGS) entry which is preliminary data.</text>
</comment>
<feature type="transmembrane region" description="Helical" evidence="6">
    <location>
        <begin position="615"/>
        <end position="634"/>
    </location>
</feature>
<evidence type="ECO:0000256" key="1">
    <source>
        <dbReference type="ARBA" id="ARBA00022729"/>
    </source>
</evidence>
<evidence type="ECO:0000259" key="8">
    <source>
        <dbReference type="Pfam" id="PF18998"/>
    </source>
</evidence>
<dbReference type="AlphaFoldDB" id="A0A413CTJ9"/>
<evidence type="ECO:0000256" key="4">
    <source>
        <dbReference type="ARBA" id="ARBA00023326"/>
    </source>
</evidence>
<dbReference type="RefSeq" id="WP_118357318.1">
    <property type="nucleotide sequence ID" value="NZ_QSAT01000019.1"/>
</dbReference>
<evidence type="ECO:0000256" key="2">
    <source>
        <dbReference type="ARBA" id="ARBA00023001"/>
    </source>
</evidence>
<keyword evidence="4" id="KW-0624">Polysaccharide degradation</keyword>
<dbReference type="Pfam" id="PF03442">
    <property type="entry name" value="CBM_X2"/>
    <property type="match status" value="1"/>
</dbReference>
<dbReference type="GO" id="GO:0030245">
    <property type="term" value="P:cellulose catabolic process"/>
    <property type="evidence" value="ECO:0007669"/>
    <property type="project" value="UniProtKB-KW"/>
</dbReference>
<evidence type="ECO:0008006" key="11">
    <source>
        <dbReference type="Google" id="ProtNLM"/>
    </source>
</evidence>
<keyword evidence="6" id="KW-0812">Transmembrane</keyword>
<proteinExistence type="predicted"/>
<keyword evidence="6" id="KW-1133">Transmembrane helix</keyword>